<dbReference type="AlphaFoldDB" id="A0A0A9CZG1"/>
<sequence>MAFVLKTMKGEADHDFHGERSENEIEFSPFARQLTITKTKKLIRRHTKKFKSKVPKNAAAEQERGSELPPRAPSGYNTDDSSDSSTAETSPKD</sequence>
<organism evidence="2">
    <name type="scientific">Arundo donax</name>
    <name type="common">Giant reed</name>
    <name type="synonym">Donax arundinaceus</name>
    <dbReference type="NCBI Taxonomy" id="35708"/>
    <lineage>
        <taxon>Eukaryota</taxon>
        <taxon>Viridiplantae</taxon>
        <taxon>Streptophyta</taxon>
        <taxon>Embryophyta</taxon>
        <taxon>Tracheophyta</taxon>
        <taxon>Spermatophyta</taxon>
        <taxon>Magnoliopsida</taxon>
        <taxon>Liliopsida</taxon>
        <taxon>Poales</taxon>
        <taxon>Poaceae</taxon>
        <taxon>PACMAD clade</taxon>
        <taxon>Arundinoideae</taxon>
        <taxon>Arundineae</taxon>
        <taxon>Arundo</taxon>
    </lineage>
</organism>
<accession>A0A0A9CZG1</accession>
<evidence type="ECO:0000256" key="1">
    <source>
        <dbReference type="SAM" id="MobiDB-lite"/>
    </source>
</evidence>
<feature type="compositionally biased region" description="Basic and acidic residues" evidence="1">
    <location>
        <begin position="8"/>
        <end position="23"/>
    </location>
</feature>
<reference evidence="2" key="2">
    <citation type="journal article" date="2015" name="Data Brief">
        <title>Shoot transcriptome of the giant reed, Arundo donax.</title>
        <authorList>
            <person name="Barrero R.A."/>
            <person name="Guerrero F.D."/>
            <person name="Moolhuijzen P."/>
            <person name="Goolsby J.A."/>
            <person name="Tidwell J."/>
            <person name="Bellgard S.E."/>
            <person name="Bellgard M.I."/>
        </authorList>
    </citation>
    <scope>NUCLEOTIDE SEQUENCE</scope>
    <source>
        <tissue evidence="2">Shoot tissue taken approximately 20 cm above the soil surface</tissue>
    </source>
</reference>
<protein>
    <submittedName>
        <fullName evidence="2">Uncharacterized protein</fullName>
    </submittedName>
</protein>
<name>A0A0A9CZG1_ARUDO</name>
<dbReference type="EMBL" id="GBRH01219125">
    <property type="protein sequence ID" value="JAD78770.1"/>
    <property type="molecule type" value="Transcribed_RNA"/>
</dbReference>
<feature type="compositionally biased region" description="Basic residues" evidence="1">
    <location>
        <begin position="38"/>
        <end position="54"/>
    </location>
</feature>
<reference evidence="2" key="1">
    <citation type="submission" date="2014-09" db="EMBL/GenBank/DDBJ databases">
        <authorList>
            <person name="Magalhaes I.L.F."/>
            <person name="Oliveira U."/>
            <person name="Santos F.R."/>
            <person name="Vidigal T.H.D.A."/>
            <person name="Brescovit A.D."/>
            <person name="Santos A.J."/>
        </authorList>
    </citation>
    <scope>NUCLEOTIDE SEQUENCE</scope>
    <source>
        <tissue evidence="2">Shoot tissue taken approximately 20 cm above the soil surface</tissue>
    </source>
</reference>
<feature type="region of interest" description="Disordered" evidence="1">
    <location>
        <begin position="38"/>
        <end position="93"/>
    </location>
</feature>
<proteinExistence type="predicted"/>
<feature type="region of interest" description="Disordered" evidence="1">
    <location>
        <begin position="1"/>
        <end position="26"/>
    </location>
</feature>
<evidence type="ECO:0000313" key="2">
    <source>
        <dbReference type="EMBL" id="JAD78770.1"/>
    </source>
</evidence>
<feature type="compositionally biased region" description="Low complexity" evidence="1">
    <location>
        <begin position="83"/>
        <end position="93"/>
    </location>
</feature>